<name>A0A0G1V085_9BACT</name>
<accession>A0A0G1V085</accession>
<dbReference type="AlphaFoldDB" id="A0A0G1V085"/>
<dbReference type="Proteomes" id="UP000034364">
    <property type="component" value="Unassembled WGS sequence"/>
</dbReference>
<evidence type="ECO:0000313" key="1">
    <source>
        <dbReference type="EMBL" id="KKU63375.1"/>
    </source>
</evidence>
<sequence>MADNTTAEFVGVKVGSDGIKDFSHALRVVKEQEVDAPGPLGLQAVIQRAAEVGVNEQDLISLRNRLSSHAGVRLERRIDVNQFSKVHGLKPDEALGIVRDYAKEKVKEAEEGTLNHYHQMPVDRIDSVVADRALLSTDMQKALGRKTGGTARPDVVQMTRDRYDAQGNLVRGGLGSANLTGEDMATWVFKPGIMELPGYDCTGEYPDLPSIPLQTEYIEAVLVSSEDKVSNVRSKLEAGGIQTRVLTQDAWRQEHSEH</sequence>
<protein>
    <submittedName>
        <fullName evidence="1">Uncharacterized protein</fullName>
    </submittedName>
</protein>
<reference evidence="1 2" key="1">
    <citation type="journal article" date="2015" name="Nature">
        <title>rRNA introns, odd ribosomes, and small enigmatic genomes across a large radiation of phyla.</title>
        <authorList>
            <person name="Brown C.T."/>
            <person name="Hug L.A."/>
            <person name="Thomas B.C."/>
            <person name="Sharon I."/>
            <person name="Castelle C.J."/>
            <person name="Singh A."/>
            <person name="Wilkins M.J."/>
            <person name="Williams K.H."/>
            <person name="Banfield J.F."/>
        </authorList>
    </citation>
    <scope>NUCLEOTIDE SEQUENCE [LARGE SCALE GENOMIC DNA]</scope>
</reference>
<organism evidence="1 2">
    <name type="scientific">Candidatus Amesbacteria bacterium GW2011_GWA1_47_16</name>
    <dbReference type="NCBI Taxonomy" id="1618353"/>
    <lineage>
        <taxon>Bacteria</taxon>
        <taxon>Candidatus Amesiibacteriota</taxon>
    </lineage>
</organism>
<dbReference type="EMBL" id="LCNV01000026">
    <property type="protein sequence ID" value="KKU63375.1"/>
    <property type="molecule type" value="Genomic_DNA"/>
</dbReference>
<comment type="caution">
    <text evidence="1">The sequence shown here is derived from an EMBL/GenBank/DDBJ whole genome shotgun (WGS) entry which is preliminary data.</text>
</comment>
<proteinExistence type="predicted"/>
<gene>
    <name evidence="1" type="ORF">UX87_C0026G0017</name>
</gene>
<evidence type="ECO:0000313" key="2">
    <source>
        <dbReference type="Proteomes" id="UP000034364"/>
    </source>
</evidence>